<keyword evidence="1" id="KW-0812">Transmembrane</keyword>
<dbReference type="InterPro" id="IPR043993">
    <property type="entry name" value="T4SS_pilin"/>
</dbReference>
<name>A0A0G0M2W9_9BACT</name>
<feature type="transmembrane region" description="Helical" evidence="1">
    <location>
        <begin position="34"/>
        <end position="58"/>
    </location>
</feature>
<keyword evidence="1" id="KW-1133">Transmembrane helix</keyword>
<dbReference type="Proteomes" id="UP000034406">
    <property type="component" value="Unassembled WGS sequence"/>
</dbReference>
<dbReference type="Pfam" id="PF18895">
    <property type="entry name" value="T4SS_pilin"/>
    <property type="match status" value="2"/>
</dbReference>
<feature type="transmembrane region" description="Helical" evidence="1">
    <location>
        <begin position="126"/>
        <end position="143"/>
    </location>
</feature>
<gene>
    <name evidence="2" type="ORF">US90_C0028G0008</name>
</gene>
<keyword evidence="1" id="KW-0472">Membrane</keyword>
<feature type="transmembrane region" description="Helical" evidence="1">
    <location>
        <begin position="163"/>
        <end position="183"/>
    </location>
</feature>
<dbReference type="EMBL" id="LBUT01000028">
    <property type="protein sequence ID" value="KKQ68014.1"/>
    <property type="molecule type" value="Genomic_DNA"/>
</dbReference>
<proteinExistence type="predicted"/>
<dbReference type="PATRIC" id="fig|1618490.4.peg.882"/>
<evidence type="ECO:0000256" key="1">
    <source>
        <dbReference type="SAM" id="Phobius"/>
    </source>
</evidence>
<accession>A0A0G0M2W9</accession>
<comment type="caution">
    <text evidence="2">The sequence shown here is derived from an EMBL/GenBank/DDBJ whole genome shotgun (WGS) entry which is preliminary data.</text>
</comment>
<sequence>MIKPILAVINNPLLPNNDSVTNPVAYTSKAIQTIFTLFMIIGVLYFVWHIVFAGYHFIASDGDSKKISDAKTELTYAFVGITVIFSVYAILKLFGTVFGIAEKLIKFINLPKNRINMFQKLKDKTLYAFAFAPVLAEDINISAEGNFSALENLTPASLVSGAISLVLLIVALVFFFMLIWGGLRWVMSQGDQKNVETARNQITNALIGLAIVFAAFAIMKLIGAVFGIDLFSFEIPSLQP</sequence>
<feature type="transmembrane region" description="Helical" evidence="1">
    <location>
        <begin position="78"/>
        <end position="105"/>
    </location>
</feature>
<feature type="transmembrane region" description="Helical" evidence="1">
    <location>
        <begin position="204"/>
        <end position="228"/>
    </location>
</feature>
<dbReference type="AlphaFoldDB" id="A0A0G0M2W9"/>
<organism evidence="2 3">
    <name type="scientific">Candidatus Shapirobacteria bacterium GW2011_GWE2_38_30</name>
    <dbReference type="NCBI Taxonomy" id="1618490"/>
    <lineage>
        <taxon>Bacteria</taxon>
        <taxon>Candidatus Shapironibacteriota</taxon>
    </lineage>
</organism>
<reference evidence="2 3" key="1">
    <citation type="journal article" date="2015" name="Nature">
        <title>rRNA introns, odd ribosomes, and small enigmatic genomes across a large radiation of phyla.</title>
        <authorList>
            <person name="Brown C.T."/>
            <person name="Hug L.A."/>
            <person name="Thomas B.C."/>
            <person name="Sharon I."/>
            <person name="Castelle C.J."/>
            <person name="Singh A."/>
            <person name="Wilkins M.J."/>
            <person name="Williams K.H."/>
            <person name="Banfield J.F."/>
        </authorList>
    </citation>
    <scope>NUCLEOTIDE SEQUENCE [LARGE SCALE GENOMIC DNA]</scope>
</reference>
<dbReference type="STRING" id="1618490.US90_C0028G0008"/>
<evidence type="ECO:0000313" key="2">
    <source>
        <dbReference type="EMBL" id="KKQ68014.1"/>
    </source>
</evidence>
<protein>
    <submittedName>
        <fullName evidence="2">Uncharacterized protein</fullName>
    </submittedName>
</protein>
<evidence type="ECO:0000313" key="3">
    <source>
        <dbReference type="Proteomes" id="UP000034406"/>
    </source>
</evidence>